<feature type="region of interest" description="Disordered" evidence="1">
    <location>
        <begin position="1"/>
        <end position="31"/>
    </location>
</feature>
<feature type="transmembrane region" description="Helical" evidence="2">
    <location>
        <begin position="357"/>
        <end position="378"/>
    </location>
</feature>
<keyword evidence="2" id="KW-1133">Transmembrane helix</keyword>
<evidence type="ECO:0000259" key="3">
    <source>
        <dbReference type="Pfam" id="PF07786"/>
    </source>
</evidence>
<feature type="transmembrane region" description="Helical" evidence="2">
    <location>
        <begin position="86"/>
        <end position="106"/>
    </location>
</feature>
<dbReference type="InterPro" id="IPR012429">
    <property type="entry name" value="HGSNAT_cat"/>
</dbReference>
<comment type="caution">
    <text evidence="4">The sequence shown here is derived from an EMBL/GenBank/DDBJ whole genome shotgun (WGS) entry which is preliminary data.</text>
</comment>
<evidence type="ECO:0000256" key="1">
    <source>
        <dbReference type="SAM" id="MobiDB-lite"/>
    </source>
</evidence>
<feature type="domain" description="Heparan-alpha-glucosaminide N-acetyltransferase catalytic" evidence="3">
    <location>
        <begin position="49"/>
        <end position="253"/>
    </location>
</feature>
<accession>A0A7X6SVY9</accession>
<organism evidence="4 5">
    <name type="scientific">Corynebacterium humireducens</name>
    <dbReference type="NCBI Taxonomy" id="1223514"/>
    <lineage>
        <taxon>Bacteria</taxon>
        <taxon>Bacillati</taxon>
        <taxon>Actinomycetota</taxon>
        <taxon>Actinomycetes</taxon>
        <taxon>Mycobacteriales</taxon>
        <taxon>Corynebacteriaceae</taxon>
        <taxon>Corynebacterium</taxon>
    </lineage>
</organism>
<gene>
    <name evidence="4" type="ORF">GX859_04980</name>
</gene>
<dbReference type="AlphaFoldDB" id="A0A7X6SVY9"/>
<feature type="compositionally biased region" description="Polar residues" evidence="1">
    <location>
        <begin position="1"/>
        <end position="10"/>
    </location>
</feature>
<proteinExistence type="predicted"/>
<dbReference type="Pfam" id="PF07786">
    <property type="entry name" value="HGSNAT_cat"/>
    <property type="match status" value="1"/>
</dbReference>
<dbReference type="EMBL" id="JAAZHI010000109">
    <property type="protein sequence ID" value="NLA55640.1"/>
    <property type="molecule type" value="Genomic_DNA"/>
</dbReference>
<reference evidence="4 5" key="1">
    <citation type="journal article" date="2020" name="Biotechnol. Biofuels">
        <title>New insights from the biogas microbiome by comprehensive genome-resolved metagenomics of nearly 1600 species originating from multiple anaerobic digesters.</title>
        <authorList>
            <person name="Campanaro S."/>
            <person name="Treu L."/>
            <person name="Rodriguez-R L.M."/>
            <person name="Kovalovszki A."/>
            <person name="Ziels R.M."/>
            <person name="Maus I."/>
            <person name="Zhu X."/>
            <person name="Kougias P.G."/>
            <person name="Basile A."/>
            <person name="Luo G."/>
            <person name="Schluter A."/>
            <person name="Konstantinidis K.T."/>
            <person name="Angelidaki I."/>
        </authorList>
    </citation>
    <scope>NUCLEOTIDE SEQUENCE [LARGE SCALE GENOMIC DNA]</scope>
    <source>
        <strain evidence="4">AS15tlH2ME_198</strain>
    </source>
</reference>
<feature type="transmembrane region" description="Helical" evidence="2">
    <location>
        <begin position="55"/>
        <end position="74"/>
    </location>
</feature>
<feature type="transmembrane region" description="Helical" evidence="2">
    <location>
        <begin position="211"/>
        <end position="239"/>
    </location>
</feature>
<name>A0A7X6SVY9_9CORY</name>
<feature type="transmembrane region" description="Helical" evidence="2">
    <location>
        <begin position="251"/>
        <end position="272"/>
    </location>
</feature>
<evidence type="ECO:0000256" key="2">
    <source>
        <dbReference type="SAM" id="Phobius"/>
    </source>
</evidence>
<protein>
    <submittedName>
        <fullName evidence="4">DUF1624 domain-containing protein</fullName>
    </submittedName>
</protein>
<feature type="transmembrane region" description="Helical" evidence="2">
    <location>
        <begin position="384"/>
        <end position="402"/>
    </location>
</feature>
<sequence length="440" mass="47086">MTLDSSSPRTTYEGDLPPGFRPRPGPRPERSVWIGGADPVADAPEKKTRVIGIDAARGLALIGMIATHVLPSFHTATGEPTLQWSLFAGNAAALFALLAGISLTMMTGRTTPHTGRRWVRSAVAILVRALLMFSVFGLVLNVLAIPVYNILPYYALLFLLAIPFTLLRPLQLLVVSILFGVGGPVAIYLINRSVDYTVFSTPTFTDLSADPAGVMLSLFSGGAFPVLTWMTFICLGLMLGRMGLERLSVQIQLAASGVILMVASSALSGFLLNAGGGWQQIMASNPAMTTEDAFDISVYGTPAGSFQFSPTTWWWLAVDGPHTNTPLSIGYSAGVALLILGGALLVSRVWADMLTPLIAAGSMTLTMYTAHLVFITFVDTTTLPMLWFVIQIGFALLFATIWKMSVGRGPFEGFVARVSKWTAGLLVPGQESPGKHRSDS</sequence>
<feature type="transmembrane region" description="Helical" evidence="2">
    <location>
        <begin position="150"/>
        <end position="167"/>
    </location>
</feature>
<dbReference type="Proteomes" id="UP000557899">
    <property type="component" value="Unassembled WGS sequence"/>
</dbReference>
<evidence type="ECO:0000313" key="5">
    <source>
        <dbReference type="Proteomes" id="UP000557899"/>
    </source>
</evidence>
<feature type="transmembrane region" description="Helical" evidence="2">
    <location>
        <begin position="329"/>
        <end position="350"/>
    </location>
</feature>
<keyword evidence="2" id="KW-0812">Transmembrane</keyword>
<feature type="transmembrane region" description="Helical" evidence="2">
    <location>
        <begin position="172"/>
        <end position="191"/>
    </location>
</feature>
<feature type="transmembrane region" description="Helical" evidence="2">
    <location>
        <begin position="118"/>
        <end position="144"/>
    </location>
</feature>
<evidence type="ECO:0000313" key="4">
    <source>
        <dbReference type="EMBL" id="NLA55640.1"/>
    </source>
</evidence>
<keyword evidence="2" id="KW-0472">Membrane</keyword>